<dbReference type="GO" id="GO:1990904">
    <property type="term" value="C:ribonucleoprotein complex"/>
    <property type="evidence" value="ECO:0007669"/>
    <property type="project" value="UniProtKB-KW"/>
</dbReference>
<keyword evidence="5 6" id="KW-0687">Ribonucleoprotein</keyword>
<dbReference type="GO" id="GO:0006412">
    <property type="term" value="P:translation"/>
    <property type="evidence" value="ECO:0007669"/>
    <property type="project" value="UniProtKB-UniRule"/>
</dbReference>
<dbReference type="HAMAP" id="MF_01369_B">
    <property type="entry name" value="Ribosomal_uL23_B"/>
    <property type="match status" value="1"/>
</dbReference>
<dbReference type="AlphaFoldDB" id="W4LUP4"/>
<keyword evidence="4 6" id="KW-0689">Ribosomal protein</keyword>
<evidence type="ECO:0000256" key="3">
    <source>
        <dbReference type="ARBA" id="ARBA00022884"/>
    </source>
</evidence>
<keyword evidence="3 6" id="KW-0694">RNA-binding</keyword>
<dbReference type="Gene3D" id="3.30.70.330">
    <property type="match status" value="1"/>
</dbReference>
<comment type="function">
    <text evidence="6">One of the early assembly proteins it binds 23S rRNA. One of the proteins that surrounds the polypeptide exit tunnel on the outside of the ribosome. Forms the main docking site for trigger factor binding to the ribosome.</text>
</comment>
<dbReference type="InterPro" id="IPR012678">
    <property type="entry name" value="Ribosomal_uL23/eL15/eS24_sf"/>
</dbReference>
<evidence type="ECO:0000313" key="8">
    <source>
        <dbReference type="Proteomes" id="UP000019141"/>
    </source>
</evidence>
<evidence type="ECO:0000256" key="6">
    <source>
        <dbReference type="HAMAP-Rule" id="MF_01369"/>
    </source>
</evidence>
<evidence type="ECO:0000313" key="7">
    <source>
        <dbReference type="EMBL" id="ETX01708.1"/>
    </source>
</evidence>
<comment type="caution">
    <text evidence="7">The sequence shown here is derived from an EMBL/GenBank/DDBJ whole genome shotgun (WGS) entry which is preliminary data.</text>
</comment>
<evidence type="ECO:0000256" key="2">
    <source>
        <dbReference type="ARBA" id="ARBA00022730"/>
    </source>
</evidence>
<dbReference type="NCBIfam" id="NF004366">
    <property type="entry name" value="PRK05738.3-2"/>
    <property type="match status" value="1"/>
</dbReference>
<dbReference type="Proteomes" id="UP000019141">
    <property type="component" value="Unassembled WGS sequence"/>
</dbReference>
<dbReference type="SUPFAM" id="SSF54189">
    <property type="entry name" value="Ribosomal proteins S24e, L23 and L15e"/>
    <property type="match status" value="1"/>
</dbReference>
<dbReference type="InterPro" id="IPR013025">
    <property type="entry name" value="Ribosomal_uL23-like"/>
</dbReference>
<organism evidence="7 8">
    <name type="scientific">Entotheonella factor</name>
    <dbReference type="NCBI Taxonomy" id="1429438"/>
    <lineage>
        <taxon>Bacteria</taxon>
        <taxon>Pseudomonadati</taxon>
        <taxon>Nitrospinota/Tectimicrobiota group</taxon>
        <taxon>Candidatus Tectimicrobiota</taxon>
        <taxon>Candidatus Entotheonellia</taxon>
        <taxon>Candidatus Entotheonellales</taxon>
        <taxon>Candidatus Entotheonellaceae</taxon>
        <taxon>Candidatus Entotheonella</taxon>
    </lineage>
</organism>
<dbReference type="PANTHER" id="PTHR11620">
    <property type="entry name" value="60S RIBOSOMAL PROTEIN L23A"/>
    <property type="match status" value="1"/>
</dbReference>
<dbReference type="EMBL" id="AZHW01000207">
    <property type="protein sequence ID" value="ETX01708.1"/>
    <property type="molecule type" value="Genomic_DNA"/>
</dbReference>
<dbReference type="GO" id="GO:0003735">
    <property type="term" value="F:structural constituent of ribosome"/>
    <property type="evidence" value="ECO:0007669"/>
    <property type="project" value="InterPro"/>
</dbReference>
<dbReference type="FunFam" id="3.30.70.330:FF:000001">
    <property type="entry name" value="50S ribosomal protein L23"/>
    <property type="match status" value="1"/>
</dbReference>
<accession>W4LUP4</accession>
<comment type="subunit">
    <text evidence="6">Part of the 50S ribosomal subunit. Contacts protein L29, and trigger factor when it is bound to the ribosome.</text>
</comment>
<comment type="similarity">
    <text evidence="1 6">Belongs to the universal ribosomal protein uL23 family.</text>
</comment>
<reference evidence="7 8" key="1">
    <citation type="journal article" date="2014" name="Nature">
        <title>An environmental bacterial taxon with a large and distinct metabolic repertoire.</title>
        <authorList>
            <person name="Wilson M.C."/>
            <person name="Mori T."/>
            <person name="Ruckert C."/>
            <person name="Uria A.R."/>
            <person name="Helf M.J."/>
            <person name="Takada K."/>
            <person name="Gernert C."/>
            <person name="Steffens U.A."/>
            <person name="Heycke N."/>
            <person name="Schmitt S."/>
            <person name="Rinke C."/>
            <person name="Helfrich E.J."/>
            <person name="Brachmann A.O."/>
            <person name="Gurgui C."/>
            <person name="Wakimoto T."/>
            <person name="Kracht M."/>
            <person name="Crusemann M."/>
            <person name="Hentschel U."/>
            <person name="Abe I."/>
            <person name="Matsunaga S."/>
            <person name="Kalinowski J."/>
            <person name="Takeyama H."/>
            <person name="Piel J."/>
        </authorList>
    </citation>
    <scope>NUCLEOTIDE SEQUENCE [LARGE SCALE GENOMIC DNA]</scope>
    <source>
        <strain evidence="8">TSY1</strain>
    </source>
</reference>
<dbReference type="GO" id="GO:0019843">
    <property type="term" value="F:rRNA binding"/>
    <property type="evidence" value="ECO:0007669"/>
    <property type="project" value="UniProtKB-UniRule"/>
</dbReference>
<proteinExistence type="inferred from homology"/>
<protein>
    <recommendedName>
        <fullName evidence="6">Large ribosomal subunit protein uL23</fullName>
    </recommendedName>
</protein>
<dbReference type="GO" id="GO:0005840">
    <property type="term" value="C:ribosome"/>
    <property type="evidence" value="ECO:0007669"/>
    <property type="project" value="UniProtKB-KW"/>
</dbReference>
<dbReference type="NCBIfam" id="NF004363">
    <property type="entry name" value="PRK05738.2-4"/>
    <property type="match status" value="1"/>
</dbReference>
<evidence type="ECO:0000256" key="1">
    <source>
        <dbReference type="ARBA" id="ARBA00006700"/>
    </source>
</evidence>
<gene>
    <name evidence="6" type="primary">rplW</name>
    <name evidence="7" type="ORF">ETSY1_06415</name>
</gene>
<dbReference type="NCBIfam" id="NF004359">
    <property type="entry name" value="PRK05738.1-3"/>
    <property type="match status" value="1"/>
</dbReference>
<keyword evidence="2 6" id="KW-0699">rRNA-binding</keyword>
<dbReference type="InterPro" id="IPR012677">
    <property type="entry name" value="Nucleotide-bd_a/b_plait_sf"/>
</dbReference>
<dbReference type="HOGENOM" id="CLU_037562_3_1_7"/>
<dbReference type="Pfam" id="PF00276">
    <property type="entry name" value="Ribosomal_L23"/>
    <property type="match status" value="1"/>
</dbReference>
<sequence length="95" mass="11128">MEPYQIIKQPLITEKGMRLNEEGSTVVFRVDARANKLQIKHAVEVLFHVKVLKVNTLNVEGKKRRIRYREGKRPDWKKAYVTLRDGDSITFFEGV</sequence>
<evidence type="ECO:0000256" key="5">
    <source>
        <dbReference type="ARBA" id="ARBA00023274"/>
    </source>
</evidence>
<evidence type="ECO:0000256" key="4">
    <source>
        <dbReference type="ARBA" id="ARBA00022980"/>
    </source>
</evidence>
<keyword evidence="8" id="KW-1185">Reference proteome</keyword>
<name>W4LUP4_ENTF1</name>